<keyword evidence="3" id="KW-1185">Reference proteome</keyword>
<accession>A0A9Q1JFI7</accession>
<dbReference type="Proteomes" id="UP001153076">
    <property type="component" value="Unassembled WGS sequence"/>
</dbReference>
<organism evidence="2 3">
    <name type="scientific">Carnegiea gigantea</name>
    <dbReference type="NCBI Taxonomy" id="171969"/>
    <lineage>
        <taxon>Eukaryota</taxon>
        <taxon>Viridiplantae</taxon>
        <taxon>Streptophyta</taxon>
        <taxon>Embryophyta</taxon>
        <taxon>Tracheophyta</taxon>
        <taxon>Spermatophyta</taxon>
        <taxon>Magnoliopsida</taxon>
        <taxon>eudicotyledons</taxon>
        <taxon>Gunneridae</taxon>
        <taxon>Pentapetalae</taxon>
        <taxon>Caryophyllales</taxon>
        <taxon>Cactineae</taxon>
        <taxon>Cactaceae</taxon>
        <taxon>Cactoideae</taxon>
        <taxon>Echinocereeae</taxon>
        <taxon>Carnegiea</taxon>
    </lineage>
</organism>
<keyword evidence="1" id="KW-0472">Membrane</keyword>
<reference evidence="2" key="1">
    <citation type="submission" date="2022-04" db="EMBL/GenBank/DDBJ databases">
        <title>Carnegiea gigantea Genome sequencing and assembly v2.</title>
        <authorList>
            <person name="Copetti D."/>
            <person name="Sanderson M.J."/>
            <person name="Burquez A."/>
            <person name="Wojciechowski M.F."/>
        </authorList>
    </citation>
    <scope>NUCLEOTIDE SEQUENCE</scope>
    <source>
        <strain evidence="2">SGP5-SGP5p</strain>
        <tissue evidence="2">Aerial part</tissue>
    </source>
</reference>
<gene>
    <name evidence="2" type="ORF">Cgig2_003816</name>
</gene>
<dbReference type="AlphaFoldDB" id="A0A9Q1JFI7"/>
<sequence length="156" mass="17364">MLQVNGQAVASPTFKIKPQTGHRPPTNIDLQPNSKAMLLVLLLLIRSLLFCCPSRFSVLGARRPAAAGVRRFPSRLLFPWLLAALLDRLLLAFFSLTLAHLLSPALLLLLNPYLLSIFVQLVERIPGSIFVLPSFVIQCRKLLGAIATNFWASSYW</sequence>
<proteinExistence type="predicted"/>
<feature type="transmembrane region" description="Helical" evidence="1">
    <location>
        <begin position="36"/>
        <end position="56"/>
    </location>
</feature>
<keyword evidence="1" id="KW-0812">Transmembrane</keyword>
<evidence type="ECO:0000256" key="1">
    <source>
        <dbReference type="SAM" id="Phobius"/>
    </source>
</evidence>
<feature type="transmembrane region" description="Helical" evidence="1">
    <location>
        <begin position="77"/>
        <end position="96"/>
    </location>
</feature>
<protein>
    <submittedName>
        <fullName evidence="2">Uncharacterized protein</fullName>
    </submittedName>
</protein>
<keyword evidence="1" id="KW-1133">Transmembrane helix</keyword>
<evidence type="ECO:0000313" key="2">
    <source>
        <dbReference type="EMBL" id="KAJ8422252.1"/>
    </source>
</evidence>
<evidence type="ECO:0000313" key="3">
    <source>
        <dbReference type="Proteomes" id="UP001153076"/>
    </source>
</evidence>
<name>A0A9Q1JFI7_9CARY</name>
<dbReference type="EMBL" id="JAKOGI010002324">
    <property type="protein sequence ID" value="KAJ8422252.1"/>
    <property type="molecule type" value="Genomic_DNA"/>
</dbReference>
<comment type="caution">
    <text evidence="2">The sequence shown here is derived from an EMBL/GenBank/DDBJ whole genome shotgun (WGS) entry which is preliminary data.</text>
</comment>